<comment type="catalytic activity">
    <reaction evidence="1">
        <text>O-phospho-L-seryl-[protein] + H2O = L-seryl-[protein] + phosphate</text>
        <dbReference type="Rhea" id="RHEA:20629"/>
        <dbReference type="Rhea" id="RHEA-COMP:9863"/>
        <dbReference type="Rhea" id="RHEA-COMP:11604"/>
        <dbReference type="ChEBI" id="CHEBI:15377"/>
        <dbReference type="ChEBI" id="CHEBI:29999"/>
        <dbReference type="ChEBI" id="CHEBI:43474"/>
        <dbReference type="ChEBI" id="CHEBI:83421"/>
        <dbReference type="EC" id="3.1.3.16"/>
    </reaction>
</comment>
<dbReference type="SUPFAM" id="SSF81606">
    <property type="entry name" value="PP2C-like"/>
    <property type="match status" value="1"/>
</dbReference>
<dbReference type="STRING" id="1314785.A0A165H7N2"/>
<accession>A0A165H7N2</accession>
<feature type="region of interest" description="Disordered" evidence="2">
    <location>
        <begin position="272"/>
        <end position="297"/>
    </location>
</feature>
<dbReference type="EC" id="3.1.3.16" evidence="1"/>
<dbReference type="InParanoid" id="A0A165H7N2"/>
<dbReference type="GO" id="GO:0004722">
    <property type="term" value="F:protein serine/threonine phosphatase activity"/>
    <property type="evidence" value="ECO:0007669"/>
    <property type="project" value="UniProtKB-EC"/>
</dbReference>
<feature type="region of interest" description="Disordered" evidence="2">
    <location>
        <begin position="15"/>
        <end position="35"/>
    </location>
</feature>
<keyword evidence="1" id="KW-0378">Hydrolase</keyword>
<dbReference type="GeneID" id="63829009"/>
<feature type="domain" description="PPM-type phosphatase" evidence="3">
    <location>
        <begin position="46"/>
        <end position="350"/>
    </location>
</feature>
<dbReference type="EMBL" id="KV427607">
    <property type="protein sequence ID" value="KZT11357.1"/>
    <property type="molecule type" value="Genomic_DNA"/>
</dbReference>
<gene>
    <name evidence="4" type="ORF">LAESUDRAFT_755014</name>
</gene>
<dbReference type="PROSITE" id="PS51746">
    <property type="entry name" value="PPM_2"/>
    <property type="match status" value="1"/>
</dbReference>
<dbReference type="InterPro" id="IPR001932">
    <property type="entry name" value="PPM-type_phosphatase-like_dom"/>
</dbReference>
<dbReference type="RefSeq" id="XP_040769097.1">
    <property type="nucleotide sequence ID" value="XM_040911981.1"/>
</dbReference>
<comment type="cofactor">
    <cofactor evidence="1">
        <name>Mn(2+)</name>
        <dbReference type="ChEBI" id="CHEBI:29035"/>
    </cofactor>
</comment>
<dbReference type="SMART" id="SM00332">
    <property type="entry name" value="PP2Cc"/>
    <property type="match status" value="1"/>
</dbReference>
<comment type="similarity">
    <text evidence="1">Belongs to the PP2C family.</text>
</comment>
<evidence type="ECO:0000313" key="5">
    <source>
        <dbReference type="Proteomes" id="UP000076871"/>
    </source>
</evidence>
<protein>
    <recommendedName>
        <fullName evidence="1">Protein phosphatase</fullName>
        <ecNumber evidence="1">3.1.3.16</ecNumber>
    </recommendedName>
</protein>
<name>A0A165H7N2_9APHY</name>
<dbReference type="PANTHER" id="PTHR12320">
    <property type="entry name" value="PROTEIN PHOSPHATASE 2C"/>
    <property type="match status" value="1"/>
</dbReference>
<dbReference type="Proteomes" id="UP000076871">
    <property type="component" value="Unassembled WGS sequence"/>
</dbReference>
<dbReference type="InterPro" id="IPR036457">
    <property type="entry name" value="PPM-type-like_dom_sf"/>
</dbReference>
<dbReference type="AlphaFoldDB" id="A0A165H7N2"/>
<comment type="cofactor">
    <cofactor evidence="1">
        <name>Mg(2+)</name>
        <dbReference type="ChEBI" id="CHEBI:18420"/>
    </cofactor>
</comment>
<evidence type="ECO:0000256" key="2">
    <source>
        <dbReference type="SAM" id="MobiDB-lite"/>
    </source>
</evidence>
<dbReference type="InterPro" id="IPR039123">
    <property type="entry name" value="PPTC7"/>
</dbReference>
<sequence length="354" mass="39492">MSSLPRPYRFHVGANWAGKPPEPQTRRFKTKPFPPESEIGHWRDEIMSKYHSSTGTHIGEDFFYVQDMRNESGISFGVADGVGGWVDSGVDPSLFSQALMYHAHRYSKNAWAGEPETDPTQDYEEREQVEGWEMTPAECLELAYGAVLRERYVQAGSSTACLLTLNASSGILRAANLGDSGFAIFRSSSVIHQQPVQQHFFNCPKQLSKLPTSIPRFSRACVDSPRDADIYETKLRDGDLIIAYTDGLSDNVFPAEIIKICSLISRRFNIGPKASQPRHTDGDEPEGEQVVKESSEDQLVQTVAERLVDYARGCMANKTRVSPFERAAAREGMYFRGGKVDDVTVIVALVRETL</sequence>
<evidence type="ECO:0000256" key="1">
    <source>
        <dbReference type="RuleBase" id="RU366020"/>
    </source>
</evidence>
<keyword evidence="1" id="KW-0460">Magnesium</keyword>
<keyword evidence="1" id="KW-0479">Metal-binding</keyword>
<keyword evidence="1" id="KW-0464">Manganese</keyword>
<evidence type="ECO:0000259" key="3">
    <source>
        <dbReference type="PROSITE" id="PS51746"/>
    </source>
</evidence>
<dbReference type="PANTHER" id="PTHR12320:SF1">
    <property type="entry name" value="PROTEIN PHOSPHATASE PTC7 HOMOLOG"/>
    <property type="match status" value="1"/>
</dbReference>
<organism evidence="4 5">
    <name type="scientific">Laetiporus sulphureus 93-53</name>
    <dbReference type="NCBI Taxonomy" id="1314785"/>
    <lineage>
        <taxon>Eukaryota</taxon>
        <taxon>Fungi</taxon>
        <taxon>Dikarya</taxon>
        <taxon>Basidiomycota</taxon>
        <taxon>Agaricomycotina</taxon>
        <taxon>Agaricomycetes</taxon>
        <taxon>Polyporales</taxon>
        <taxon>Laetiporus</taxon>
    </lineage>
</organism>
<dbReference type="Gene3D" id="3.60.40.10">
    <property type="entry name" value="PPM-type phosphatase domain"/>
    <property type="match status" value="1"/>
</dbReference>
<reference evidence="4 5" key="1">
    <citation type="journal article" date="2016" name="Mol. Biol. Evol.">
        <title>Comparative Genomics of Early-Diverging Mushroom-Forming Fungi Provides Insights into the Origins of Lignocellulose Decay Capabilities.</title>
        <authorList>
            <person name="Nagy L.G."/>
            <person name="Riley R."/>
            <person name="Tritt A."/>
            <person name="Adam C."/>
            <person name="Daum C."/>
            <person name="Floudas D."/>
            <person name="Sun H."/>
            <person name="Yadav J.S."/>
            <person name="Pangilinan J."/>
            <person name="Larsson K.H."/>
            <person name="Matsuura K."/>
            <person name="Barry K."/>
            <person name="Labutti K."/>
            <person name="Kuo R."/>
            <person name="Ohm R.A."/>
            <person name="Bhattacharya S.S."/>
            <person name="Shirouzu T."/>
            <person name="Yoshinaga Y."/>
            <person name="Martin F.M."/>
            <person name="Grigoriev I.V."/>
            <person name="Hibbett D.S."/>
        </authorList>
    </citation>
    <scope>NUCLEOTIDE SEQUENCE [LARGE SCALE GENOMIC DNA]</scope>
    <source>
        <strain evidence="4 5">93-53</strain>
    </source>
</reference>
<comment type="catalytic activity">
    <reaction evidence="1">
        <text>O-phospho-L-threonyl-[protein] + H2O = L-threonyl-[protein] + phosphate</text>
        <dbReference type="Rhea" id="RHEA:47004"/>
        <dbReference type="Rhea" id="RHEA-COMP:11060"/>
        <dbReference type="Rhea" id="RHEA-COMP:11605"/>
        <dbReference type="ChEBI" id="CHEBI:15377"/>
        <dbReference type="ChEBI" id="CHEBI:30013"/>
        <dbReference type="ChEBI" id="CHEBI:43474"/>
        <dbReference type="ChEBI" id="CHEBI:61977"/>
        <dbReference type="EC" id="3.1.3.16"/>
    </reaction>
</comment>
<dbReference type="FunCoup" id="A0A165H7N2">
    <property type="interactions" value="228"/>
</dbReference>
<keyword evidence="5" id="KW-1185">Reference proteome</keyword>
<dbReference type="OrthoDB" id="60843at2759"/>
<dbReference type="GO" id="GO:0046872">
    <property type="term" value="F:metal ion binding"/>
    <property type="evidence" value="ECO:0007669"/>
    <property type="project" value="UniProtKB-UniRule"/>
</dbReference>
<evidence type="ECO:0000313" key="4">
    <source>
        <dbReference type="EMBL" id="KZT11357.1"/>
    </source>
</evidence>
<proteinExistence type="inferred from homology"/>
<keyword evidence="1" id="KW-0904">Protein phosphatase</keyword>
<dbReference type="SMART" id="SM00331">
    <property type="entry name" value="PP2C_SIG"/>
    <property type="match status" value="1"/>
</dbReference>